<sequence length="432" mass="44682">MPGAPDHPASVPSAPVPSAALPPAALPSASLPPAALPPVDAPPVPAASSPGDVLALLRAGSAATRADLARLTGLARSTVSQRVDALIAHGFVTEEADGNSTGGRPPRKLRLRTREHAVAGVDLGASHCRVVLMDIGGETLALREDPLSIADGPQSVLRHVERTLHALLDETGRTPATLQSIGVGVPGPVEFSTGRPVDPPIMPGWHQYPIPEFFADRFGVRALVDNDVNVMALAEQRRAFPDTRYLLYIKVGTGIGCGIVADGRLHRGAQGSAGDIGHIRVGDLEEPCRCGNSGCLEAIAGGAALARRLSALGLEATSGSDVVRLVKSGHRDAVRMVREAGRAVGEVLAGLVNFFNPDTVVVGGALAAVHDQLLAGVREAVYRRSHPLATHVLRIEPSRTGENAAAIGAAILAVEHALSPREVDRVVAGGGY</sequence>
<dbReference type="InterPro" id="IPR005471">
    <property type="entry name" value="Tscrpt_reg_IclR_N"/>
</dbReference>
<dbReference type="Gene3D" id="3.30.420.40">
    <property type="match status" value="2"/>
</dbReference>
<feature type="region of interest" description="Disordered" evidence="2">
    <location>
        <begin position="1"/>
        <end position="33"/>
    </location>
</feature>
<evidence type="ECO:0000256" key="2">
    <source>
        <dbReference type="SAM" id="MobiDB-lite"/>
    </source>
</evidence>
<dbReference type="PROSITE" id="PS01125">
    <property type="entry name" value="ROK"/>
    <property type="match status" value="1"/>
</dbReference>
<dbReference type="PANTHER" id="PTHR18964:SF173">
    <property type="entry name" value="GLUCOKINASE"/>
    <property type="match status" value="1"/>
</dbReference>
<proteinExistence type="inferred from homology"/>
<feature type="domain" description="HTH iclR-type" evidence="3">
    <location>
        <begin position="52"/>
        <end position="94"/>
    </location>
</feature>
<dbReference type="InterPro" id="IPR049874">
    <property type="entry name" value="ROK_cs"/>
</dbReference>
<keyword evidence="4" id="KW-0808">Transferase</keyword>
<dbReference type="Gene3D" id="1.10.10.10">
    <property type="entry name" value="Winged helix-like DNA-binding domain superfamily/Winged helix DNA-binding domain"/>
    <property type="match status" value="1"/>
</dbReference>
<reference evidence="5" key="1">
    <citation type="journal article" date="2019" name="Int. J. Syst. Evol. Microbiol.">
        <title>The Global Catalogue of Microorganisms (GCM) 10K type strain sequencing project: providing services to taxonomists for standard genome sequencing and annotation.</title>
        <authorList>
            <consortium name="The Broad Institute Genomics Platform"/>
            <consortium name="The Broad Institute Genome Sequencing Center for Infectious Disease"/>
            <person name="Wu L."/>
            <person name="Ma J."/>
        </authorList>
    </citation>
    <scope>NUCLEOTIDE SEQUENCE [LARGE SCALE GENOMIC DNA]</scope>
    <source>
        <strain evidence="5">CGMCC 4.7349</strain>
    </source>
</reference>
<dbReference type="InterPro" id="IPR011991">
    <property type="entry name" value="ArsR-like_HTH"/>
</dbReference>
<dbReference type="SUPFAM" id="SSF46785">
    <property type="entry name" value="Winged helix' DNA-binding domain"/>
    <property type="match status" value="1"/>
</dbReference>
<evidence type="ECO:0000256" key="1">
    <source>
        <dbReference type="ARBA" id="ARBA00006479"/>
    </source>
</evidence>
<comment type="caution">
    <text evidence="4">The sequence shown here is derived from an EMBL/GenBank/DDBJ whole genome shotgun (WGS) entry which is preliminary data.</text>
</comment>
<comment type="similarity">
    <text evidence="1">Belongs to the ROK (NagC/XylR) family.</text>
</comment>
<dbReference type="InterPro" id="IPR043129">
    <property type="entry name" value="ATPase_NBD"/>
</dbReference>
<dbReference type="RefSeq" id="WP_373287919.1">
    <property type="nucleotide sequence ID" value="NZ_BMNG01000004.1"/>
</dbReference>
<dbReference type="InterPro" id="IPR036388">
    <property type="entry name" value="WH-like_DNA-bd_sf"/>
</dbReference>
<keyword evidence="5" id="KW-1185">Reference proteome</keyword>
<accession>A0ABQ2LQS5</accession>
<gene>
    <name evidence="4" type="ORF">GCM10012286_23070</name>
</gene>
<dbReference type="Proteomes" id="UP000656881">
    <property type="component" value="Unassembled WGS sequence"/>
</dbReference>
<keyword evidence="4" id="KW-0418">Kinase</keyword>
<evidence type="ECO:0000259" key="3">
    <source>
        <dbReference type="Pfam" id="PF09339"/>
    </source>
</evidence>
<dbReference type="PANTHER" id="PTHR18964">
    <property type="entry name" value="ROK (REPRESSOR, ORF, KINASE) FAMILY"/>
    <property type="match status" value="1"/>
</dbReference>
<evidence type="ECO:0000313" key="4">
    <source>
        <dbReference type="EMBL" id="GGO42164.1"/>
    </source>
</evidence>
<dbReference type="SUPFAM" id="SSF53067">
    <property type="entry name" value="Actin-like ATPase domain"/>
    <property type="match status" value="1"/>
</dbReference>
<evidence type="ECO:0000313" key="5">
    <source>
        <dbReference type="Proteomes" id="UP000656881"/>
    </source>
</evidence>
<dbReference type="InterPro" id="IPR000600">
    <property type="entry name" value="ROK"/>
</dbReference>
<dbReference type="Pfam" id="PF09339">
    <property type="entry name" value="HTH_IclR"/>
    <property type="match status" value="1"/>
</dbReference>
<dbReference type="Pfam" id="PF00480">
    <property type="entry name" value="ROK"/>
    <property type="match status" value="1"/>
</dbReference>
<dbReference type="CDD" id="cd00090">
    <property type="entry name" value="HTH_ARSR"/>
    <property type="match status" value="1"/>
</dbReference>
<dbReference type="EMBL" id="BMNG01000004">
    <property type="protein sequence ID" value="GGO42164.1"/>
    <property type="molecule type" value="Genomic_DNA"/>
</dbReference>
<dbReference type="GO" id="GO:0016301">
    <property type="term" value="F:kinase activity"/>
    <property type="evidence" value="ECO:0007669"/>
    <property type="project" value="UniProtKB-KW"/>
</dbReference>
<dbReference type="InterPro" id="IPR036390">
    <property type="entry name" value="WH_DNA-bd_sf"/>
</dbReference>
<name>A0ABQ2LQS5_9ACTN</name>
<protein>
    <submittedName>
        <fullName evidence="4">Sugar kinase</fullName>
    </submittedName>
</protein>
<organism evidence="4 5">
    <name type="scientific">Streptomyces lasiicapitis</name>
    <dbReference type="NCBI Taxonomy" id="1923961"/>
    <lineage>
        <taxon>Bacteria</taxon>
        <taxon>Bacillati</taxon>
        <taxon>Actinomycetota</taxon>
        <taxon>Actinomycetes</taxon>
        <taxon>Kitasatosporales</taxon>
        <taxon>Streptomycetaceae</taxon>
        <taxon>Streptomyces</taxon>
    </lineage>
</organism>